<reference evidence="1 2" key="1">
    <citation type="submission" date="2022-03" db="EMBL/GenBank/DDBJ databases">
        <authorList>
            <person name="Jo J.-H."/>
            <person name="Im W.-T."/>
        </authorList>
    </citation>
    <scope>NUCLEOTIDE SEQUENCE [LARGE SCALE GENOMIC DNA]</scope>
    <source>
        <strain evidence="1 2">MA9</strain>
    </source>
</reference>
<accession>A0ABS9UBW6</accession>
<evidence type="ECO:0000313" key="1">
    <source>
        <dbReference type="EMBL" id="MCH7321630.1"/>
    </source>
</evidence>
<organism evidence="1 2">
    <name type="scientific">Solibacillus palustris</name>
    <dbReference type="NCBI Taxonomy" id="2908203"/>
    <lineage>
        <taxon>Bacteria</taxon>
        <taxon>Bacillati</taxon>
        <taxon>Bacillota</taxon>
        <taxon>Bacilli</taxon>
        <taxon>Bacillales</taxon>
        <taxon>Caryophanaceae</taxon>
        <taxon>Solibacillus</taxon>
    </lineage>
</organism>
<dbReference type="EMBL" id="JAKZFC010000002">
    <property type="protein sequence ID" value="MCH7321630.1"/>
    <property type="molecule type" value="Genomic_DNA"/>
</dbReference>
<dbReference type="RefSeq" id="WP_241368692.1">
    <property type="nucleotide sequence ID" value="NZ_JAKZFC010000002.1"/>
</dbReference>
<gene>
    <name evidence="1" type="ORF">LZ480_06950</name>
</gene>
<name>A0ABS9UBW6_9BACL</name>
<sequence length="132" mass="15086">MILFVVAFLFIYNVSTKGEITETSPSISSELHGKNEKIIKEAEEIKTLLYQEGGFFEQVNNKLKDKGYAFQMLLAVYSKDDIRVKYILEIKDATESVQEEVKSIFFESVENNKLDSNSFNLKVADSNDGPDW</sequence>
<keyword evidence="2" id="KW-1185">Reference proteome</keyword>
<dbReference type="Proteomes" id="UP001316087">
    <property type="component" value="Unassembled WGS sequence"/>
</dbReference>
<comment type="caution">
    <text evidence="1">The sequence shown here is derived from an EMBL/GenBank/DDBJ whole genome shotgun (WGS) entry which is preliminary data.</text>
</comment>
<proteinExistence type="predicted"/>
<evidence type="ECO:0000313" key="2">
    <source>
        <dbReference type="Proteomes" id="UP001316087"/>
    </source>
</evidence>
<protein>
    <submittedName>
        <fullName evidence="1">Uncharacterized protein</fullName>
    </submittedName>
</protein>